<dbReference type="Gramene" id="OE9A080828T1">
    <property type="protein sequence ID" value="OE9A080828C1"/>
    <property type="gene ID" value="OE9A080828"/>
</dbReference>
<comment type="caution">
    <text evidence="1">The sequence shown here is derived from an EMBL/GenBank/DDBJ whole genome shotgun (WGS) entry which is preliminary data.</text>
</comment>
<evidence type="ECO:0000313" key="2">
    <source>
        <dbReference type="Proteomes" id="UP000594638"/>
    </source>
</evidence>
<sequence>MSPGINVELVKGDDPENNESELLYKDSKSNDQELKAALEVIGKVMKMEEAKPYNVPVNPFALGIPESRKRR</sequence>
<dbReference type="Proteomes" id="UP000594638">
    <property type="component" value="Unassembled WGS sequence"/>
</dbReference>
<gene>
    <name evidence="1" type="ORF">OLEA9_A080828</name>
</gene>
<keyword evidence="2" id="KW-1185">Reference proteome</keyword>
<protein>
    <submittedName>
        <fullName evidence="1">Uncharacterized protein</fullName>
    </submittedName>
</protein>
<accession>A0A8S0S0J8</accession>
<dbReference type="EMBL" id="CACTIH010003787">
    <property type="protein sequence ID" value="CAA2984989.1"/>
    <property type="molecule type" value="Genomic_DNA"/>
</dbReference>
<dbReference type="AlphaFoldDB" id="A0A8S0S0J8"/>
<dbReference type="PANTHER" id="PTHR47809">
    <property type="entry name" value="DNA-BINDING BROMODOMAIN-CONTAINING PROTEIN"/>
    <property type="match status" value="1"/>
</dbReference>
<proteinExistence type="predicted"/>
<dbReference type="PANTHER" id="PTHR47809:SF2">
    <property type="entry name" value="DNA-BINDING BROMODOMAIN-CONTAINING PROTEIN"/>
    <property type="match status" value="1"/>
</dbReference>
<name>A0A8S0S0J8_OLEEU</name>
<reference evidence="1 2" key="1">
    <citation type="submission" date="2019-12" db="EMBL/GenBank/DDBJ databases">
        <authorList>
            <person name="Alioto T."/>
            <person name="Alioto T."/>
            <person name="Gomez Garrido J."/>
        </authorList>
    </citation>
    <scope>NUCLEOTIDE SEQUENCE [LARGE SCALE GENOMIC DNA]</scope>
</reference>
<organism evidence="1 2">
    <name type="scientific">Olea europaea subsp. europaea</name>
    <dbReference type="NCBI Taxonomy" id="158383"/>
    <lineage>
        <taxon>Eukaryota</taxon>
        <taxon>Viridiplantae</taxon>
        <taxon>Streptophyta</taxon>
        <taxon>Embryophyta</taxon>
        <taxon>Tracheophyta</taxon>
        <taxon>Spermatophyta</taxon>
        <taxon>Magnoliopsida</taxon>
        <taxon>eudicotyledons</taxon>
        <taxon>Gunneridae</taxon>
        <taxon>Pentapetalae</taxon>
        <taxon>asterids</taxon>
        <taxon>lamiids</taxon>
        <taxon>Lamiales</taxon>
        <taxon>Oleaceae</taxon>
        <taxon>Oleeae</taxon>
        <taxon>Olea</taxon>
    </lineage>
</organism>
<evidence type="ECO:0000313" key="1">
    <source>
        <dbReference type="EMBL" id="CAA2984989.1"/>
    </source>
</evidence>
<dbReference type="OrthoDB" id="21449at2759"/>